<dbReference type="GeneID" id="18241922"/>
<feature type="region of interest" description="Disordered" evidence="1">
    <location>
        <begin position="195"/>
        <end position="235"/>
    </location>
</feature>
<keyword evidence="2" id="KW-0472">Membrane</keyword>
<dbReference type="OMA" id="ENLAFLC"/>
<feature type="transmembrane region" description="Helical" evidence="2">
    <location>
        <begin position="480"/>
        <end position="499"/>
    </location>
</feature>
<dbReference type="EMBL" id="GL882879">
    <property type="protein sequence ID" value="EGF83483.1"/>
    <property type="molecule type" value="Genomic_DNA"/>
</dbReference>
<organism evidence="3 4">
    <name type="scientific">Batrachochytrium dendrobatidis (strain JAM81 / FGSC 10211)</name>
    <name type="common">Frog chytrid fungus</name>
    <dbReference type="NCBI Taxonomy" id="684364"/>
    <lineage>
        <taxon>Eukaryota</taxon>
        <taxon>Fungi</taxon>
        <taxon>Fungi incertae sedis</taxon>
        <taxon>Chytridiomycota</taxon>
        <taxon>Chytridiomycota incertae sedis</taxon>
        <taxon>Chytridiomycetes</taxon>
        <taxon>Rhizophydiales</taxon>
        <taxon>Rhizophydiales incertae sedis</taxon>
        <taxon>Batrachochytrium</taxon>
    </lineage>
</organism>
<dbReference type="InterPro" id="IPR031537">
    <property type="entry name" value="DUF5092"/>
</dbReference>
<evidence type="ECO:0000313" key="4">
    <source>
        <dbReference type="Proteomes" id="UP000007241"/>
    </source>
</evidence>
<feature type="compositionally biased region" description="Basic and acidic residues" evidence="1">
    <location>
        <begin position="199"/>
        <end position="234"/>
    </location>
</feature>
<evidence type="ECO:0000313" key="3">
    <source>
        <dbReference type="EMBL" id="EGF83483.1"/>
    </source>
</evidence>
<dbReference type="OrthoDB" id="2189509at2759"/>
<proteinExistence type="predicted"/>
<dbReference type="RefSeq" id="XP_006676111.1">
    <property type="nucleotide sequence ID" value="XM_006676048.1"/>
</dbReference>
<dbReference type="AlphaFoldDB" id="F4NT16"/>
<dbReference type="Pfam" id="PF17010">
    <property type="entry name" value="DUF5092"/>
    <property type="match status" value="1"/>
</dbReference>
<dbReference type="STRING" id="684364.F4NT16"/>
<feature type="transmembrane region" description="Helical" evidence="2">
    <location>
        <begin position="456"/>
        <end position="474"/>
    </location>
</feature>
<gene>
    <name evidence="3" type="ORF">BATDEDRAFT_85022</name>
</gene>
<dbReference type="InParanoid" id="F4NT16"/>
<sequence>MDVLDADNEDPFTLESLESLIHSHAKKGLDFIIARVTTVDPNNEERFYYSYYAAHHINKVLFRTQPEEGLLHRMRAKNPLNNMTIVGDVHYYAIPASAAIARMNDLDKLEAPQSPLGKVGTSIIKAIFPVDITKTASSTVRNHFSSRPDEASFVGDDSLLRFLESSGVNARQKKLHLIARPEAFESDASVISRSNYSIEKQENRTPKTTADKIKSKSHTRRESSRRNSFDDAYRDPLPAAITATTSNNTSNITTDLYQDSKSIAGPSSAHSGSPNTVDLNRHHNIRSFAFSNDHIGSMTVQDWVHQQSLLKAKLIQNNSQDITLAATTGSHSARMADKRTIYPSRLTQSAKSSPIGATMHSPVVEPFHPITPPLEFFYEATYYASDDDFLMKASVRSYFKENALEAGDAVLFTISTNTDSSEQATDQHPALLNFMYSVSESDNENRAMRNLDMNKLFKWMIVIYAIMAVVIVKFFVPVQFAFVVGFVLVFLFGLILIVCI</sequence>
<evidence type="ECO:0000256" key="1">
    <source>
        <dbReference type="SAM" id="MobiDB-lite"/>
    </source>
</evidence>
<evidence type="ECO:0000256" key="2">
    <source>
        <dbReference type="SAM" id="Phobius"/>
    </source>
</evidence>
<name>F4NT16_BATDJ</name>
<dbReference type="Proteomes" id="UP000007241">
    <property type="component" value="Unassembled WGS sequence"/>
</dbReference>
<reference evidence="3 4" key="1">
    <citation type="submission" date="2009-12" db="EMBL/GenBank/DDBJ databases">
        <title>The draft genome of Batrachochytrium dendrobatidis.</title>
        <authorList>
            <consortium name="US DOE Joint Genome Institute (JGI-PGF)"/>
            <person name="Kuo A."/>
            <person name="Salamov A."/>
            <person name="Schmutz J."/>
            <person name="Lucas S."/>
            <person name="Pitluck S."/>
            <person name="Rosenblum E."/>
            <person name="Stajich J."/>
            <person name="Eisen M."/>
            <person name="Grigoriev I.V."/>
        </authorList>
    </citation>
    <scope>NUCLEOTIDE SEQUENCE [LARGE SCALE GENOMIC DNA]</scope>
    <source>
        <strain evidence="4">JAM81 / FGSC 10211</strain>
    </source>
</reference>
<keyword evidence="4" id="KW-1185">Reference proteome</keyword>
<accession>F4NT16</accession>
<dbReference type="HOGENOM" id="CLU_489284_0_0_1"/>
<keyword evidence="2" id="KW-1133">Transmembrane helix</keyword>
<keyword evidence="2" id="KW-0812">Transmembrane</keyword>
<protein>
    <submittedName>
        <fullName evidence="3">Uncharacterized protein</fullName>
    </submittedName>
</protein>